<gene>
    <name evidence="1" type="ORF">HRAG_01733</name>
</gene>
<organism evidence="1 2">
    <name type="scientific">Helicobacter bilis ATCC 43879</name>
    <dbReference type="NCBI Taxonomy" id="613026"/>
    <lineage>
        <taxon>Bacteria</taxon>
        <taxon>Pseudomonadati</taxon>
        <taxon>Campylobacterota</taxon>
        <taxon>Epsilonproteobacteria</taxon>
        <taxon>Campylobacterales</taxon>
        <taxon>Helicobacteraceae</taxon>
        <taxon>Helicobacter</taxon>
    </lineage>
</organism>
<dbReference type="RefSeq" id="WP_005219603.1">
    <property type="nucleotide sequence ID" value="NZ_KI392040.1"/>
</dbReference>
<evidence type="ECO:0008006" key="3">
    <source>
        <dbReference type="Google" id="ProtNLM"/>
    </source>
</evidence>
<evidence type="ECO:0000313" key="2">
    <source>
        <dbReference type="Proteomes" id="UP000005085"/>
    </source>
</evidence>
<protein>
    <recommendedName>
        <fullName evidence="3">Flagellin N-methylase</fullName>
    </recommendedName>
</protein>
<evidence type="ECO:0000313" key="1">
    <source>
        <dbReference type="EMBL" id="EEO24676.1"/>
    </source>
</evidence>
<dbReference type="AlphaFoldDB" id="C3XI37"/>
<dbReference type="eggNOG" id="COG0727">
    <property type="taxonomic scope" value="Bacteria"/>
</dbReference>
<dbReference type="HOGENOM" id="CLU_169583_0_0_7"/>
<keyword evidence="2" id="KW-1185">Reference proteome</keyword>
<accession>C3XI37</accession>
<proteinExistence type="predicted"/>
<dbReference type="InterPro" id="IPR005358">
    <property type="entry name" value="Puta_zinc/iron-chelating_dom"/>
</dbReference>
<comment type="caution">
    <text evidence="1">The sequence shown here is derived from an EMBL/GenBank/DDBJ whole genome shotgun (WGS) entry which is preliminary data.</text>
</comment>
<dbReference type="Pfam" id="PF03692">
    <property type="entry name" value="CxxCxxCC"/>
    <property type="match status" value="1"/>
</dbReference>
<dbReference type="EMBL" id="ACDN02000069">
    <property type="protein sequence ID" value="EEO24676.1"/>
    <property type="molecule type" value="Genomic_DNA"/>
</dbReference>
<sequence length="98" mass="11334">MKEIHNTGFPCTSCGACCKNIAGIKELESFDLGNGVCRFLDSNNMCSIYDSRPSICRVDIMFEKVYFKHYSKEEFYRLNIEACKTLQEKESVKDELRL</sequence>
<dbReference type="Proteomes" id="UP000005085">
    <property type="component" value="Unassembled WGS sequence"/>
</dbReference>
<reference evidence="1 2" key="1">
    <citation type="journal article" date="2014" name="Genome Announc.">
        <title>Draft genome sequences of six enterohepatic helicobacter species isolated from humans and one from rhesus macaques.</title>
        <authorList>
            <person name="Shen Z."/>
            <person name="Sheh A."/>
            <person name="Young S.K."/>
            <person name="Abouelliel A."/>
            <person name="Ward D.V."/>
            <person name="Earl A.M."/>
            <person name="Fox J.G."/>
        </authorList>
    </citation>
    <scope>NUCLEOTIDE SEQUENCE [LARGE SCALE GENOMIC DNA]</scope>
    <source>
        <strain evidence="1 2">ATCC 43879</strain>
    </source>
</reference>
<dbReference type="OrthoDB" id="71604at2"/>
<name>C3XI37_9HELI</name>